<evidence type="ECO:0000256" key="1">
    <source>
        <dbReference type="ARBA" id="ARBA00006484"/>
    </source>
</evidence>
<dbReference type="FunFam" id="3.40.50.720:FF:000084">
    <property type="entry name" value="Short-chain dehydrogenase reductase"/>
    <property type="match status" value="1"/>
</dbReference>
<dbReference type="EMBL" id="ACQT01000009">
    <property type="protein sequence ID" value="EER61785.1"/>
    <property type="molecule type" value="Genomic_DNA"/>
</dbReference>
<comment type="caution">
    <text evidence="3">The sequence shown here is derived from an EMBL/GenBank/DDBJ whole genome shotgun (WGS) entry which is preliminary data.</text>
</comment>
<dbReference type="InterPro" id="IPR036291">
    <property type="entry name" value="NAD(P)-bd_dom_sf"/>
</dbReference>
<dbReference type="InterPro" id="IPR020904">
    <property type="entry name" value="Sc_DH/Rdtase_CS"/>
</dbReference>
<proteinExistence type="inferred from homology"/>
<dbReference type="CDD" id="cd05233">
    <property type="entry name" value="SDR_c"/>
    <property type="match status" value="1"/>
</dbReference>
<comment type="similarity">
    <text evidence="1">Belongs to the short-chain dehydrogenases/reductases (SDR) family.</text>
</comment>
<dbReference type="PATRIC" id="fig|573060.9.peg.4560"/>
<accession>C5T141</accession>
<dbReference type="GO" id="GO:0016491">
    <property type="term" value="F:oxidoreductase activity"/>
    <property type="evidence" value="ECO:0007669"/>
    <property type="project" value="UniProtKB-KW"/>
</dbReference>
<dbReference type="SUPFAM" id="SSF51735">
    <property type="entry name" value="NAD(P)-binding Rossmann-fold domains"/>
    <property type="match status" value="1"/>
</dbReference>
<dbReference type="PRINTS" id="PR00081">
    <property type="entry name" value="GDHRDH"/>
</dbReference>
<keyword evidence="4" id="KW-1185">Reference proteome</keyword>
<dbReference type="Gene3D" id="3.40.50.720">
    <property type="entry name" value="NAD(P)-binding Rossmann-like Domain"/>
    <property type="match status" value="1"/>
</dbReference>
<dbReference type="OrthoDB" id="8557335at2"/>
<evidence type="ECO:0000313" key="4">
    <source>
        <dbReference type="Proteomes" id="UP000003856"/>
    </source>
</evidence>
<dbReference type="PANTHER" id="PTHR24321">
    <property type="entry name" value="DEHYDROGENASES, SHORT CHAIN"/>
    <property type="match status" value="1"/>
</dbReference>
<keyword evidence="2" id="KW-0560">Oxidoreductase</keyword>
<dbReference type="RefSeq" id="WP_005793298.1">
    <property type="nucleotide sequence ID" value="NZ_ACQT01000009.1"/>
</dbReference>
<reference evidence="3 4" key="1">
    <citation type="submission" date="2009-05" db="EMBL/GenBank/DDBJ databases">
        <title>The draft genome of Acidovorax delafieldii 2AN.</title>
        <authorList>
            <consortium name="US DOE Joint Genome Institute (JGI-PGF)"/>
            <person name="Lucas S."/>
            <person name="Copeland A."/>
            <person name="Lapidus A."/>
            <person name="Glavina del Rio T."/>
            <person name="Tice H."/>
            <person name="Bruce D."/>
            <person name="Goodwin L."/>
            <person name="Pitluck S."/>
            <person name="Larimer F."/>
            <person name="Land M.L."/>
            <person name="Hauser L."/>
            <person name="Shelobolina E.S."/>
            <person name="Picardal F."/>
            <person name="Roden E."/>
            <person name="Emerson D."/>
        </authorList>
    </citation>
    <scope>NUCLEOTIDE SEQUENCE [LARGE SCALE GENOMIC DNA]</scope>
    <source>
        <strain evidence="3 4">2AN</strain>
    </source>
</reference>
<dbReference type="Pfam" id="PF13561">
    <property type="entry name" value="adh_short_C2"/>
    <property type="match status" value="1"/>
</dbReference>
<dbReference type="PRINTS" id="PR00080">
    <property type="entry name" value="SDRFAMILY"/>
</dbReference>
<dbReference type="InterPro" id="IPR002347">
    <property type="entry name" value="SDR_fam"/>
</dbReference>
<protein>
    <submittedName>
        <fullName evidence="3">Short-chain dehydrogenase/reductase SDR</fullName>
    </submittedName>
</protein>
<dbReference type="PROSITE" id="PS00061">
    <property type="entry name" value="ADH_SHORT"/>
    <property type="match status" value="1"/>
</dbReference>
<evidence type="ECO:0000313" key="3">
    <source>
        <dbReference type="EMBL" id="EER61785.1"/>
    </source>
</evidence>
<evidence type="ECO:0000256" key="2">
    <source>
        <dbReference type="ARBA" id="ARBA00023002"/>
    </source>
</evidence>
<gene>
    <name evidence="3" type="ORF">AcdelDRAFT_0621</name>
</gene>
<dbReference type="NCBIfam" id="NF005559">
    <property type="entry name" value="PRK07231.1"/>
    <property type="match status" value="1"/>
</dbReference>
<dbReference type="Proteomes" id="UP000003856">
    <property type="component" value="Unassembled WGS sequence"/>
</dbReference>
<name>C5T141_ACIDE</name>
<organism evidence="3 4">
    <name type="scientific">Acidovorax delafieldii 2AN</name>
    <dbReference type="NCBI Taxonomy" id="573060"/>
    <lineage>
        <taxon>Bacteria</taxon>
        <taxon>Pseudomonadati</taxon>
        <taxon>Pseudomonadota</taxon>
        <taxon>Betaproteobacteria</taxon>
        <taxon>Burkholderiales</taxon>
        <taxon>Comamonadaceae</taxon>
        <taxon>Acidovorax</taxon>
    </lineage>
</organism>
<dbReference type="AlphaFoldDB" id="C5T141"/>
<sequence>MKIDLSGKVALITGAGSGMGLASAEAFLDAGASVVLSGSHYDKVKEQADRLSTRGKTLALQCDVADEAQVKALVENTVKEFGRLDAAYNNAGWMPPYAEIAEASTEDFIRAHDINLKGIWLCLKYQIQQMLKQGDGGTIVNCSSMGAIVGVAGRTSYCSTKHGIVGITKSAALEYASKGIRINAVCPGVIDTPMVSSMISTDSAVLNALIEQVPIKRLGRADEIAQAVLWLSSDASSFVVGHSLVVDGGITVQ</sequence>
<dbReference type="PANTHER" id="PTHR24321:SF8">
    <property type="entry name" value="ESTRADIOL 17-BETA-DEHYDROGENASE 8-RELATED"/>
    <property type="match status" value="1"/>
</dbReference>